<dbReference type="Gene3D" id="3.20.20.80">
    <property type="entry name" value="Glycosidases"/>
    <property type="match status" value="1"/>
</dbReference>
<feature type="domain" description="Glycosyl hydrolase family 13 catalytic" evidence="3">
    <location>
        <begin position="1"/>
        <end position="219"/>
    </location>
</feature>
<evidence type="ECO:0000313" key="4">
    <source>
        <dbReference type="EMBL" id="EKC74457.1"/>
    </source>
</evidence>
<accession>K1TMT2</accession>
<proteinExistence type="predicted"/>
<dbReference type="AlphaFoldDB" id="K1TMT2"/>
<sequence length="220" mass="25563">DPLLGTNEDFKALCAEAKEFGISIILDGVFSHTGADSVYFNKFNRYDSLGAYNSKNSEFYPWYTFYEYPDKYEAWWGIDTLPNVRENNKEYTEYICGDGGVLDYWIEMGAAGYRLDVADELPDEFLDKLNKCVKKHGKEKLIIGEVWEDASNKESYGVKRRYLLGHQLDSVMNYPFRSAIMNYVKGGSPYDFRNSVMTIVRKLSEAVGRRAYEQYFNPRY</sequence>
<evidence type="ECO:0000259" key="3">
    <source>
        <dbReference type="SMART" id="SM00642"/>
    </source>
</evidence>
<feature type="non-terminal residue" evidence="4">
    <location>
        <position position="1"/>
    </location>
</feature>
<name>K1TMT2_9ZZZZ</name>
<keyword evidence="1" id="KW-0378">Hydrolase</keyword>
<dbReference type="PANTHER" id="PTHR10357:SF210">
    <property type="entry name" value="MALTODEXTRIN GLUCOSIDASE"/>
    <property type="match status" value="1"/>
</dbReference>
<dbReference type="Pfam" id="PF00128">
    <property type="entry name" value="Alpha-amylase"/>
    <property type="match status" value="1"/>
</dbReference>
<evidence type="ECO:0000256" key="2">
    <source>
        <dbReference type="ARBA" id="ARBA00023295"/>
    </source>
</evidence>
<protein>
    <submittedName>
        <fullName evidence="4">Amylopullulanase</fullName>
    </submittedName>
</protein>
<dbReference type="GO" id="GO:0016798">
    <property type="term" value="F:hydrolase activity, acting on glycosyl bonds"/>
    <property type="evidence" value="ECO:0007669"/>
    <property type="project" value="UniProtKB-KW"/>
</dbReference>
<evidence type="ECO:0000256" key="1">
    <source>
        <dbReference type="ARBA" id="ARBA00022801"/>
    </source>
</evidence>
<gene>
    <name evidence="4" type="ORF">LEA_05718</name>
</gene>
<keyword evidence="2" id="KW-0326">Glycosidase</keyword>
<dbReference type="InterPro" id="IPR006047">
    <property type="entry name" value="GH13_cat_dom"/>
</dbReference>
<dbReference type="PANTHER" id="PTHR10357">
    <property type="entry name" value="ALPHA-AMYLASE FAMILY MEMBER"/>
    <property type="match status" value="1"/>
</dbReference>
<dbReference type="SUPFAM" id="SSF51445">
    <property type="entry name" value="(Trans)glycosidases"/>
    <property type="match status" value="1"/>
</dbReference>
<dbReference type="Gene3D" id="3.90.400.10">
    <property type="entry name" value="Oligo-1,6-glucosidase, Domain 2"/>
    <property type="match status" value="1"/>
</dbReference>
<reference evidence="4" key="1">
    <citation type="journal article" date="2013" name="Environ. Microbiol.">
        <title>Microbiota from the distal guts of lean and obese adolescents exhibit partial functional redundancy besides clear differences in community structure.</title>
        <authorList>
            <person name="Ferrer M."/>
            <person name="Ruiz A."/>
            <person name="Lanza F."/>
            <person name="Haange S.B."/>
            <person name="Oberbach A."/>
            <person name="Till H."/>
            <person name="Bargiela R."/>
            <person name="Campoy C."/>
            <person name="Segura M.T."/>
            <person name="Richter M."/>
            <person name="von Bergen M."/>
            <person name="Seifert J."/>
            <person name="Suarez A."/>
        </authorList>
    </citation>
    <scope>NUCLEOTIDE SEQUENCE</scope>
</reference>
<dbReference type="SMART" id="SM00642">
    <property type="entry name" value="Aamy"/>
    <property type="match status" value="1"/>
</dbReference>
<dbReference type="GO" id="GO:0005975">
    <property type="term" value="P:carbohydrate metabolic process"/>
    <property type="evidence" value="ECO:0007669"/>
    <property type="project" value="InterPro"/>
</dbReference>
<dbReference type="EMBL" id="AJWY01003726">
    <property type="protein sequence ID" value="EKC74457.1"/>
    <property type="molecule type" value="Genomic_DNA"/>
</dbReference>
<dbReference type="InterPro" id="IPR017853">
    <property type="entry name" value="GH"/>
</dbReference>
<dbReference type="InterPro" id="IPR045857">
    <property type="entry name" value="O16G_dom_2"/>
</dbReference>
<comment type="caution">
    <text evidence="4">The sequence shown here is derived from an EMBL/GenBank/DDBJ whole genome shotgun (WGS) entry which is preliminary data.</text>
</comment>
<organism evidence="4">
    <name type="scientific">human gut metagenome</name>
    <dbReference type="NCBI Taxonomy" id="408170"/>
    <lineage>
        <taxon>unclassified sequences</taxon>
        <taxon>metagenomes</taxon>
        <taxon>organismal metagenomes</taxon>
    </lineage>
</organism>